<dbReference type="CDD" id="cd02989">
    <property type="entry name" value="Phd_like_TxnDC9"/>
    <property type="match status" value="1"/>
</dbReference>
<organism evidence="3 4">
    <name type="scientific">Cyberlindnera fabianii</name>
    <name type="common">Yeast</name>
    <name type="synonym">Hansenula fabianii</name>
    <dbReference type="NCBI Taxonomy" id="36022"/>
    <lineage>
        <taxon>Eukaryota</taxon>
        <taxon>Fungi</taxon>
        <taxon>Dikarya</taxon>
        <taxon>Ascomycota</taxon>
        <taxon>Saccharomycotina</taxon>
        <taxon>Saccharomycetes</taxon>
        <taxon>Phaffomycetales</taxon>
        <taxon>Phaffomycetaceae</taxon>
        <taxon>Cyberlindnera</taxon>
    </lineage>
</organism>
<dbReference type="PANTHER" id="PTHR21148">
    <property type="entry name" value="THIOREDOXIN DOMAIN-CONTAINING PROTEIN 9"/>
    <property type="match status" value="1"/>
</dbReference>
<comment type="similarity">
    <text evidence="1">Belongs to the phosducin family.</text>
</comment>
<evidence type="ECO:0000313" key="4">
    <source>
        <dbReference type="Proteomes" id="UP000189513"/>
    </source>
</evidence>
<proteinExistence type="inferred from homology"/>
<keyword evidence="4" id="KW-1185">Reference proteome</keyword>
<dbReference type="AlphaFoldDB" id="A0A1V2KYU3"/>
<gene>
    <name evidence="3" type="ORF">BON22_5255</name>
</gene>
<dbReference type="Gene3D" id="3.40.30.10">
    <property type="entry name" value="Glutaredoxin"/>
    <property type="match status" value="1"/>
</dbReference>
<accession>A0A1V2KYU3</accession>
<dbReference type="EMBL" id="MPUK01000016">
    <property type="protein sequence ID" value="ONH64822.1"/>
    <property type="molecule type" value="Genomic_DNA"/>
</dbReference>
<evidence type="ECO:0000313" key="3">
    <source>
        <dbReference type="EMBL" id="ONH64822.1"/>
    </source>
</evidence>
<name>A0A1V2KYU3_CYBFA</name>
<feature type="domain" description="Phosducin" evidence="2">
    <location>
        <begin position="35"/>
        <end position="150"/>
    </location>
</feature>
<dbReference type="STRING" id="36022.A0A1V2KYU3"/>
<dbReference type="Proteomes" id="UP000189513">
    <property type="component" value="Unassembled WGS sequence"/>
</dbReference>
<comment type="caution">
    <text evidence="3">The sequence shown here is derived from an EMBL/GenBank/DDBJ whole genome shotgun (WGS) entry which is preliminary data.</text>
</comment>
<dbReference type="InterPro" id="IPR024253">
    <property type="entry name" value="Phosducin_thioredoxin-like_dom"/>
</dbReference>
<evidence type="ECO:0000256" key="1">
    <source>
        <dbReference type="ARBA" id="ARBA00009686"/>
    </source>
</evidence>
<dbReference type="InterPro" id="IPR036249">
    <property type="entry name" value="Thioredoxin-like_sf"/>
</dbReference>
<sequence>MTDKILDDYQQRLVRNQLGYNSESDPEDDEILELLDDDFNNNYREQRIQQLSDQFKQSKKQISQEGHGSVETILSEEQILKITTSTTLTVIHFYHDTFDKCKKMNDKLETLAQKHLSTKFIRVNVDNAPFLVTRLNIKVLPCVVMYIKGVEAGRIVGFDHLDYDAKRDDFTIESLEKVYVIRRLRESSNYYRWKGKLKLKMKRVIWIYNIIILIT</sequence>
<protein>
    <submittedName>
        <fullName evidence="3">Phosducin-like protein 1</fullName>
    </submittedName>
</protein>
<evidence type="ECO:0000259" key="2">
    <source>
        <dbReference type="Pfam" id="PF02114"/>
    </source>
</evidence>
<reference evidence="4" key="1">
    <citation type="journal article" date="2017" name="Genome Announc.">
        <title>Genome sequences of Cyberlindnera fabianii 65, Pichia kudriavzevii 129, and Saccharomyces cerevisiae 131 isolated from fermented masau fruits in Zimbabwe.</title>
        <authorList>
            <person name="van Rijswijck I.M.H."/>
            <person name="Derks M.F.L."/>
            <person name="Abee T."/>
            <person name="de Ridder D."/>
            <person name="Smid E.J."/>
        </authorList>
    </citation>
    <scope>NUCLEOTIDE SEQUENCE [LARGE SCALE GENOMIC DNA]</scope>
    <source>
        <strain evidence="4">65</strain>
    </source>
</reference>
<dbReference type="VEuPathDB" id="FungiDB:BON22_5255"/>
<dbReference type="SUPFAM" id="SSF52833">
    <property type="entry name" value="Thioredoxin-like"/>
    <property type="match status" value="1"/>
</dbReference>
<dbReference type="Pfam" id="PF02114">
    <property type="entry name" value="Phosducin"/>
    <property type="match status" value="1"/>
</dbReference>